<sequence length="299" mass="34000">MAVVEINNATGVNDEIARYQMGRYINSNEAVWRILRFSIHDRYPTVVHLTVHLENGQRVYFTSDNAHERATQTPDTTLTAYAEDTFAKTLLYTEITKYYTLNKSKKSFCKRKQGSVFPGHPNVFESDALGHVYTVILWQKYKERLSEDILQQKQRENPDIDLHNAPQIYNETRILLEDKCLSICGKTLLQLGLPVPTRQAHHTLDRDLLREANYDINILQHMVETNKPRITEDQRTADEAMMNLINDAPGGTGKTFLINLILAEIRSKRHIALAVASSGISSTLLDGGRTVHSALQLPL</sequence>
<evidence type="ECO:0000313" key="3">
    <source>
        <dbReference type="EMBL" id="GBN37313.1"/>
    </source>
</evidence>
<dbReference type="Pfam" id="PF05970">
    <property type="entry name" value="PIF1"/>
    <property type="match status" value="1"/>
</dbReference>
<comment type="similarity">
    <text evidence="1">Belongs to the helicase family.</text>
</comment>
<keyword evidence="1" id="KW-0347">Helicase</keyword>
<organism evidence="3 4">
    <name type="scientific">Araneus ventricosus</name>
    <name type="common">Orbweaver spider</name>
    <name type="synonym">Epeira ventricosa</name>
    <dbReference type="NCBI Taxonomy" id="182803"/>
    <lineage>
        <taxon>Eukaryota</taxon>
        <taxon>Metazoa</taxon>
        <taxon>Ecdysozoa</taxon>
        <taxon>Arthropoda</taxon>
        <taxon>Chelicerata</taxon>
        <taxon>Arachnida</taxon>
        <taxon>Araneae</taxon>
        <taxon>Araneomorphae</taxon>
        <taxon>Entelegynae</taxon>
        <taxon>Araneoidea</taxon>
        <taxon>Araneidae</taxon>
        <taxon>Araneus</taxon>
    </lineage>
</organism>
<keyword evidence="4" id="KW-1185">Reference proteome</keyword>
<keyword evidence="1" id="KW-0233">DNA recombination</keyword>
<dbReference type="PANTHER" id="PTHR10492">
    <property type="match status" value="1"/>
</dbReference>
<comment type="catalytic activity">
    <reaction evidence="1">
        <text>ATP + H2O = ADP + phosphate + H(+)</text>
        <dbReference type="Rhea" id="RHEA:13065"/>
        <dbReference type="ChEBI" id="CHEBI:15377"/>
        <dbReference type="ChEBI" id="CHEBI:15378"/>
        <dbReference type="ChEBI" id="CHEBI:30616"/>
        <dbReference type="ChEBI" id="CHEBI:43474"/>
        <dbReference type="ChEBI" id="CHEBI:456216"/>
        <dbReference type="EC" id="5.6.2.3"/>
    </reaction>
</comment>
<dbReference type="InterPro" id="IPR010285">
    <property type="entry name" value="DNA_helicase_pif1-like_DEAD"/>
</dbReference>
<comment type="caution">
    <text evidence="3">The sequence shown here is derived from an EMBL/GenBank/DDBJ whole genome shotgun (WGS) entry which is preliminary data.</text>
</comment>
<evidence type="ECO:0000259" key="2">
    <source>
        <dbReference type="Pfam" id="PF05970"/>
    </source>
</evidence>
<dbReference type="GO" id="GO:0043139">
    <property type="term" value="F:5'-3' DNA helicase activity"/>
    <property type="evidence" value="ECO:0007669"/>
    <property type="project" value="UniProtKB-EC"/>
</dbReference>
<dbReference type="GO" id="GO:0006281">
    <property type="term" value="P:DNA repair"/>
    <property type="evidence" value="ECO:0007669"/>
    <property type="project" value="UniProtKB-KW"/>
</dbReference>
<dbReference type="AlphaFoldDB" id="A0A4Y2NED8"/>
<keyword evidence="1" id="KW-0234">DNA repair</keyword>
<proteinExistence type="inferred from homology"/>
<dbReference type="EC" id="5.6.2.3" evidence="1"/>
<protein>
    <recommendedName>
        <fullName evidence="1">ATP-dependent DNA helicase</fullName>
        <ecNumber evidence="1">5.6.2.3</ecNumber>
    </recommendedName>
</protein>
<dbReference type="GO" id="GO:0016887">
    <property type="term" value="F:ATP hydrolysis activity"/>
    <property type="evidence" value="ECO:0007669"/>
    <property type="project" value="RHEA"/>
</dbReference>
<comment type="cofactor">
    <cofactor evidence="1">
        <name>Mg(2+)</name>
        <dbReference type="ChEBI" id="CHEBI:18420"/>
    </cofactor>
</comment>
<evidence type="ECO:0000313" key="4">
    <source>
        <dbReference type="Proteomes" id="UP000499080"/>
    </source>
</evidence>
<dbReference type="InterPro" id="IPR027417">
    <property type="entry name" value="P-loop_NTPase"/>
</dbReference>
<reference evidence="3 4" key="1">
    <citation type="journal article" date="2019" name="Sci. Rep.">
        <title>Orb-weaving spider Araneus ventricosus genome elucidates the spidroin gene catalogue.</title>
        <authorList>
            <person name="Kono N."/>
            <person name="Nakamura H."/>
            <person name="Ohtoshi R."/>
            <person name="Moran D.A.P."/>
            <person name="Shinohara A."/>
            <person name="Yoshida Y."/>
            <person name="Fujiwara M."/>
            <person name="Mori M."/>
            <person name="Tomita M."/>
            <person name="Arakawa K."/>
        </authorList>
    </citation>
    <scope>NUCLEOTIDE SEQUENCE [LARGE SCALE GENOMIC DNA]</scope>
</reference>
<accession>A0A4Y2NED8</accession>
<keyword evidence="1" id="KW-0378">Hydrolase</keyword>
<keyword evidence="1" id="KW-0547">Nucleotide-binding</keyword>
<dbReference type="Gene3D" id="3.40.50.300">
    <property type="entry name" value="P-loop containing nucleotide triphosphate hydrolases"/>
    <property type="match status" value="1"/>
</dbReference>
<keyword evidence="1" id="KW-0227">DNA damage</keyword>
<feature type="domain" description="DNA helicase Pif1-like DEAD-box helicase" evidence="2">
    <location>
        <begin position="248"/>
        <end position="299"/>
    </location>
</feature>
<dbReference type="OrthoDB" id="272985at2759"/>
<keyword evidence="1" id="KW-0067">ATP-binding</keyword>
<name>A0A4Y2NED8_ARAVE</name>
<dbReference type="GO" id="GO:0005524">
    <property type="term" value="F:ATP binding"/>
    <property type="evidence" value="ECO:0007669"/>
    <property type="project" value="UniProtKB-KW"/>
</dbReference>
<dbReference type="Proteomes" id="UP000499080">
    <property type="component" value="Unassembled WGS sequence"/>
</dbReference>
<dbReference type="EMBL" id="BGPR01008995">
    <property type="protein sequence ID" value="GBN37313.1"/>
    <property type="molecule type" value="Genomic_DNA"/>
</dbReference>
<dbReference type="GO" id="GO:0000723">
    <property type="term" value="P:telomere maintenance"/>
    <property type="evidence" value="ECO:0007669"/>
    <property type="project" value="InterPro"/>
</dbReference>
<dbReference type="PANTHER" id="PTHR10492:SF57">
    <property type="entry name" value="ATP-DEPENDENT DNA HELICASE"/>
    <property type="match status" value="1"/>
</dbReference>
<evidence type="ECO:0000256" key="1">
    <source>
        <dbReference type="RuleBase" id="RU363044"/>
    </source>
</evidence>
<dbReference type="GO" id="GO:0006310">
    <property type="term" value="P:DNA recombination"/>
    <property type="evidence" value="ECO:0007669"/>
    <property type="project" value="UniProtKB-KW"/>
</dbReference>
<gene>
    <name evidence="3" type="ORF">AVEN_114825_1</name>
</gene>